<dbReference type="InterPro" id="IPR011010">
    <property type="entry name" value="DNA_brk_join_enz"/>
</dbReference>
<organism evidence="2 3">
    <name type="scientific">Nocardioides phosphati</name>
    <dbReference type="NCBI Taxonomy" id="1867775"/>
    <lineage>
        <taxon>Bacteria</taxon>
        <taxon>Bacillati</taxon>
        <taxon>Actinomycetota</taxon>
        <taxon>Actinomycetes</taxon>
        <taxon>Propionibacteriales</taxon>
        <taxon>Nocardioidaceae</taxon>
        <taxon>Nocardioides</taxon>
    </lineage>
</organism>
<dbReference type="Gene3D" id="1.10.443.10">
    <property type="entry name" value="Intergrase catalytic core"/>
    <property type="match status" value="1"/>
</dbReference>
<keyword evidence="1" id="KW-0233">DNA recombination</keyword>
<dbReference type="SUPFAM" id="SSF56349">
    <property type="entry name" value="DNA breaking-rejoining enzymes"/>
    <property type="match status" value="1"/>
</dbReference>
<accession>A0ABQ2N7A7</accession>
<dbReference type="RefSeq" id="WP_188782323.1">
    <property type="nucleotide sequence ID" value="NZ_BMNI01000001.1"/>
</dbReference>
<evidence type="ECO:0000256" key="1">
    <source>
        <dbReference type="ARBA" id="ARBA00023172"/>
    </source>
</evidence>
<gene>
    <name evidence="2" type="ORF">GCM10011584_04250</name>
</gene>
<evidence type="ECO:0000313" key="2">
    <source>
        <dbReference type="EMBL" id="GGO85105.1"/>
    </source>
</evidence>
<evidence type="ECO:0000313" key="3">
    <source>
        <dbReference type="Proteomes" id="UP000655410"/>
    </source>
</evidence>
<sequence length="57" mass="6074">MSGRSLRAGHATTAAVNGASIDRIAAQTRHRDLGTLLNHYIRPAEAMVTTTSRDLGL</sequence>
<dbReference type="EMBL" id="BMNI01000001">
    <property type="protein sequence ID" value="GGO85105.1"/>
    <property type="molecule type" value="Genomic_DNA"/>
</dbReference>
<dbReference type="InterPro" id="IPR013762">
    <property type="entry name" value="Integrase-like_cat_sf"/>
</dbReference>
<name>A0ABQ2N7A7_9ACTN</name>
<evidence type="ECO:0008006" key="4">
    <source>
        <dbReference type="Google" id="ProtNLM"/>
    </source>
</evidence>
<proteinExistence type="predicted"/>
<reference evidence="3" key="1">
    <citation type="journal article" date="2019" name="Int. J. Syst. Evol. Microbiol.">
        <title>The Global Catalogue of Microorganisms (GCM) 10K type strain sequencing project: providing services to taxonomists for standard genome sequencing and annotation.</title>
        <authorList>
            <consortium name="The Broad Institute Genomics Platform"/>
            <consortium name="The Broad Institute Genome Sequencing Center for Infectious Disease"/>
            <person name="Wu L."/>
            <person name="Ma J."/>
        </authorList>
    </citation>
    <scope>NUCLEOTIDE SEQUENCE [LARGE SCALE GENOMIC DNA]</scope>
    <source>
        <strain evidence="3">CGMCC 4.7371</strain>
    </source>
</reference>
<keyword evidence="3" id="KW-1185">Reference proteome</keyword>
<protein>
    <recommendedName>
        <fullName evidence="4">Tyr recombinase domain-containing protein</fullName>
    </recommendedName>
</protein>
<dbReference type="Proteomes" id="UP000655410">
    <property type="component" value="Unassembled WGS sequence"/>
</dbReference>
<comment type="caution">
    <text evidence="2">The sequence shown here is derived from an EMBL/GenBank/DDBJ whole genome shotgun (WGS) entry which is preliminary data.</text>
</comment>